<dbReference type="PANTHER" id="PTHR10638">
    <property type="entry name" value="COPPER AMINE OXIDASE"/>
    <property type="match status" value="1"/>
</dbReference>
<dbReference type="InterPro" id="IPR049948">
    <property type="entry name" value="Cu_Am_ox_TPQ-bd"/>
</dbReference>
<evidence type="ECO:0000256" key="3">
    <source>
        <dbReference type="ARBA" id="ARBA00001947"/>
    </source>
</evidence>
<organism evidence="16 17">
    <name type="scientific">Brevibacterium daeguense</name>
    <dbReference type="NCBI Taxonomy" id="909936"/>
    <lineage>
        <taxon>Bacteria</taxon>
        <taxon>Bacillati</taxon>
        <taxon>Actinomycetota</taxon>
        <taxon>Actinomycetes</taxon>
        <taxon>Micrococcales</taxon>
        <taxon>Brevibacteriaceae</taxon>
        <taxon>Brevibacterium</taxon>
    </lineage>
</organism>
<evidence type="ECO:0000256" key="10">
    <source>
        <dbReference type="ARBA" id="ARBA00023211"/>
    </source>
</evidence>
<dbReference type="Proteomes" id="UP001501586">
    <property type="component" value="Unassembled WGS sequence"/>
</dbReference>
<comment type="subunit">
    <text evidence="5">Homodimer.</text>
</comment>
<dbReference type="EC" id="1.4.3.-" evidence="11"/>
<evidence type="ECO:0000256" key="9">
    <source>
        <dbReference type="ARBA" id="ARBA00023008"/>
    </source>
</evidence>
<evidence type="ECO:0000256" key="6">
    <source>
        <dbReference type="ARBA" id="ARBA00022723"/>
    </source>
</evidence>
<dbReference type="Pfam" id="PF01179">
    <property type="entry name" value="Cu_amine_oxid"/>
    <property type="match status" value="1"/>
</dbReference>
<evidence type="ECO:0000256" key="1">
    <source>
        <dbReference type="ARBA" id="ARBA00001935"/>
    </source>
</evidence>
<keyword evidence="6 11" id="KW-0479">Metal-binding</keyword>
<dbReference type="SUPFAM" id="SSF49998">
    <property type="entry name" value="Amine oxidase catalytic domain"/>
    <property type="match status" value="1"/>
</dbReference>
<evidence type="ECO:0000259" key="15">
    <source>
        <dbReference type="Pfam" id="PF21994"/>
    </source>
</evidence>
<dbReference type="InterPro" id="IPR016182">
    <property type="entry name" value="Cu_amine_oxidase_N-reg"/>
</dbReference>
<evidence type="ECO:0000256" key="11">
    <source>
        <dbReference type="RuleBase" id="RU000672"/>
    </source>
</evidence>
<evidence type="ECO:0000313" key="17">
    <source>
        <dbReference type="Proteomes" id="UP001501586"/>
    </source>
</evidence>
<dbReference type="EMBL" id="BAABAZ010000003">
    <property type="protein sequence ID" value="GAA4282522.1"/>
    <property type="molecule type" value="Genomic_DNA"/>
</dbReference>
<feature type="domain" description="AGAO-like N2" evidence="15">
    <location>
        <begin position="37"/>
        <end position="112"/>
    </location>
</feature>
<evidence type="ECO:0000256" key="2">
    <source>
        <dbReference type="ARBA" id="ARBA00001936"/>
    </source>
</evidence>
<sequence length="673" mass="75478">MSLSPLMNSGLSPDRTHTHGKRVSTPVDAIHPLDPLTEDEIEKTRAVLVGAGYLTEHVRVAALLPLDPPKEAVARWRHGDRTDRRALVTLLDRTSGNAAEAIVGISRSKVEDYKVLPTREEPYGQPQILEEEYMGMDEIVKASPDWRAAMKRRGLEDYIDTCYCTPLAPGFFPGREDEVGHRVVRSLTYLIPNPGDNPWAHPVEGLIVLVNLIDQRVVRVEDRGNVPVPTQHGNYGLEVRGPARSSLKPIEITQPDGPSFAVEGNQVQWENWKLHIGFNAKEGLVLNQVSFRDGDEDRPVLTRASIPEMIVPYGDTHHTRYWISYFDAGEYLLGQNANSLALGCDCLGVIHYFDAFVADGSCKARKIPQAVCMHEEDYGIQWRHTDHHGRPDVRRSRRLVVSYFATVGNYDYGFFWYFYLDGSIQFEAKATGIVFAGANHPGAEDPHGTEVAPGVFTPVHQHIFSARLDVAIDGEDNTVHEIEMRQIPTGHENPFGNAFTWDDTQLKTESEAQRLANNEMNRVWSVRSAHRKNYVGKPTGYWLIPEGKATLLAQPDSTAYARANFATKHLWATQYTAGELYPAGDYPNQHAGWDGLPKWTEADRSLNGTDIVLWHSFGFTHIPRTEDWPVMPVDYSGFWFKPHSFLDQNPTLDLPSGGDSSRAKQDGDTCCSM</sequence>
<evidence type="ECO:0000256" key="5">
    <source>
        <dbReference type="ARBA" id="ARBA00011738"/>
    </source>
</evidence>
<evidence type="ECO:0000256" key="4">
    <source>
        <dbReference type="ARBA" id="ARBA00007983"/>
    </source>
</evidence>
<dbReference type="PANTHER" id="PTHR10638:SF86">
    <property type="entry name" value="COPPER AMINE OXIDASE 1-RELATED"/>
    <property type="match status" value="1"/>
</dbReference>
<comment type="cofactor">
    <cofactor evidence="3">
        <name>Zn(2+)</name>
        <dbReference type="ChEBI" id="CHEBI:29105"/>
    </cofactor>
</comment>
<feature type="domain" description="Copper amine oxidase catalytic" evidence="13">
    <location>
        <begin position="250"/>
        <end position="652"/>
    </location>
</feature>
<feature type="compositionally biased region" description="Polar residues" evidence="12">
    <location>
        <begin position="1"/>
        <end position="11"/>
    </location>
</feature>
<dbReference type="Gene3D" id="3.10.450.40">
    <property type="match status" value="2"/>
</dbReference>
<feature type="domain" description="Copper amine oxidase N3-terminal" evidence="14">
    <location>
        <begin position="126"/>
        <end position="228"/>
    </location>
</feature>
<gene>
    <name evidence="16" type="ORF">GCM10022261_00530</name>
</gene>
<comment type="cofactor">
    <cofactor evidence="1">
        <name>Cu cation</name>
        <dbReference type="ChEBI" id="CHEBI:23378"/>
    </cofactor>
</comment>
<feature type="region of interest" description="Disordered" evidence="12">
    <location>
        <begin position="651"/>
        <end position="673"/>
    </location>
</feature>
<dbReference type="NCBIfam" id="NF008559">
    <property type="entry name" value="PRK11504.1"/>
    <property type="match status" value="1"/>
</dbReference>
<keyword evidence="7 11" id="KW-0801">TPQ</keyword>
<dbReference type="InterPro" id="IPR015798">
    <property type="entry name" value="Cu_amine_oxidase_C"/>
</dbReference>
<dbReference type="Gene3D" id="2.70.98.20">
    <property type="entry name" value="Copper amine oxidase, catalytic domain"/>
    <property type="match status" value="1"/>
</dbReference>
<dbReference type="SUPFAM" id="SSF54416">
    <property type="entry name" value="Amine oxidase N-terminal region"/>
    <property type="match status" value="2"/>
</dbReference>
<feature type="region of interest" description="Disordered" evidence="12">
    <location>
        <begin position="1"/>
        <end position="31"/>
    </location>
</feature>
<dbReference type="InterPro" id="IPR000269">
    <property type="entry name" value="Cu_amine_oxidase"/>
</dbReference>
<evidence type="ECO:0000313" key="16">
    <source>
        <dbReference type="EMBL" id="GAA4282522.1"/>
    </source>
</evidence>
<evidence type="ECO:0000259" key="13">
    <source>
        <dbReference type="Pfam" id="PF01179"/>
    </source>
</evidence>
<dbReference type="Pfam" id="PF21994">
    <property type="entry name" value="AGAO-like_N2"/>
    <property type="match status" value="1"/>
</dbReference>
<keyword evidence="9 11" id="KW-0186">Copper</keyword>
<dbReference type="Pfam" id="PF02728">
    <property type="entry name" value="Cu_amine_oxidN3"/>
    <property type="match status" value="1"/>
</dbReference>
<comment type="similarity">
    <text evidence="4 11">Belongs to the copper/topaquinone oxidase family.</text>
</comment>
<protein>
    <recommendedName>
        <fullName evidence="11">Amine oxidase</fullName>
        <ecNumber evidence="11">1.4.3.-</ecNumber>
    </recommendedName>
</protein>
<evidence type="ECO:0000256" key="12">
    <source>
        <dbReference type="SAM" id="MobiDB-lite"/>
    </source>
</evidence>
<accession>A0ABP8EEZ5</accession>
<comment type="caution">
    <text evidence="16">The sequence shown here is derived from an EMBL/GenBank/DDBJ whole genome shotgun (WGS) entry which is preliminary data.</text>
</comment>
<reference evidence="17" key="1">
    <citation type="journal article" date="2019" name="Int. J. Syst. Evol. Microbiol.">
        <title>The Global Catalogue of Microorganisms (GCM) 10K type strain sequencing project: providing services to taxonomists for standard genome sequencing and annotation.</title>
        <authorList>
            <consortium name="The Broad Institute Genomics Platform"/>
            <consortium name="The Broad Institute Genome Sequencing Center for Infectious Disease"/>
            <person name="Wu L."/>
            <person name="Ma J."/>
        </authorList>
    </citation>
    <scope>NUCLEOTIDE SEQUENCE [LARGE SCALE GENOMIC DNA]</scope>
    <source>
        <strain evidence="17">JCM 17458</strain>
    </source>
</reference>
<keyword evidence="10" id="KW-0464">Manganese</keyword>
<dbReference type="InterPro" id="IPR036460">
    <property type="entry name" value="Cu_amine_oxidase_C_sf"/>
</dbReference>
<comment type="cofactor">
    <cofactor evidence="11">
        <name>Cu cation</name>
        <dbReference type="ChEBI" id="CHEBI:23378"/>
    </cofactor>
    <text evidence="11">Contains 1 topaquinone per subunit.</text>
</comment>
<comment type="PTM">
    <text evidence="11">Topaquinone (TPQ) is generated by copper-dependent autoxidation of a specific tyrosyl residue.</text>
</comment>
<dbReference type="InterPro" id="IPR054157">
    <property type="entry name" value="AGAO-like_N2"/>
</dbReference>
<dbReference type="PROSITE" id="PS01164">
    <property type="entry name" value="COPPER_AMINE_OXID_1"/>
    <property type="match status" value="1"/>
</dbReference>
<name>A0ABP8EEZ5_9MICO</name>
<dbReference type="RefSeq" id="WP_236865861.1">
    <property type="nucleotide sequence ID" value="NZ_BAABAZ010000003.1"/>
</dbReference>
<evidence type="ECO:0000259" key="14">
    <source>
        <dbReference type="Pfam" id="PF02728"/>
    </source>
</evidence>
<dbReference type="InterPro" id="IPR015802">
    <property type="entry name" value="Cu_amine_oxidase_N3"/>
</dbReference>
<evidence type="ECO:0000256" key="7">
    <source>
        <dbReference type="ARBA" id="ARBA00022772"/>
    </source>
</evidence>
<evidence type="ECO:0000256" key="8">
    <source>
        <dbReference type="ARBA" id="ARBA00023002"/>
    </source>
</evidence>
<proteinExistence type="inferred from homology"/>
<keyword evidence="17" id="KW-1185">Reference proteome</keyword>
<keyword evidence="8 11" id="KW-0560">Oxidoreductase</keyword>
<comment type="cofactor">
    <cofactor evidence="2">
        <name>Mn(2+)</name>
        <dbReference type="ChEBI" id="CHEBI:29035"/>
    </cofactor>
</comment>